<dbReference type="InterPro" id="IPR053187">
    <property type="entry name" value="Notoamide_regulator"/>
</dbReference>
<evidence type="ECO:0000313" key="4">
    <source>
        <dbReference type="Proteomes" id="UP000748025"/>
    </source>
</evidence>
<evidence type="ECO:0000256" key="2">
    <source>
        <dbReference type="SAM" id="MobiDB-lite"/>
    </source>
</evidence>
<evidence type="ECO:0008006" key="5">
    <source>
        <dbReference type="Google" id="ProtNLM"/>
    </source>
</evidence>
<dbReference type="CDD" id="cd00067">
    <property type="entry name" value="GAL4"/>
    <property type="match status" value="1"/>
</dbReference>
<dbReference type="PANTHER" id="PTHR47256">
    <property type="entry name" value="ZN(II)2CYS6 TRANSCRIPTION FACTOR (EUROFUNG)-RELATED"/>
    <property type="match status" value="1"/>
</dbReference>
<dbReference type="InterPro" id="IPR036864">
    <property type="entry name" value="Zn2-C6_fun-type_DNA-bd_sf"/>
</dbReference>
<organism evidence="3 4">
    <name type="scientific">Claviceps pusilla</name>
    <dbReference type="NCBI Taxonomy" id="123648"/>
    <lineage>
        <taxon>Eukaryota</taxon>
        <taxon>Fungi</taxon>
        <taxon>Dikarya</taxon>
        <taxon>Ascomycota</taxon>
        <taxon>Pezizomycotina</taxon>
        <taxon>Sordariomycetes</taxon>
        <taxon>Hypocreomycetidae</taxon>
        <taxon>Hypocreales</taxon>
        <taxon>Clavicipitaceae</taxon>
        <taxon>Claviceps</taxon>
    </lineage>
</organism>
<evidence type="ECO:0000256" key="1">
    <source>
        <dbReference type="ARBA" id="ARBA00023242"/>
    </source>
</evidence>
<dbReference type="GO" id="GO:0008270">
    <property type="term" value="F:zinc ion binding"/>
    <property type="evidence" value="ECO:0007669"/>
    <property type="project" value="InterPro"/>
</dbReference>
<dbReference type="CDD" id="cd12148">
    <property type="entry name" value="fungal_TF_MHR"/>
    <property type="match status" value="1"/>
</dbReference>
<dbReference type="AlphaFoldDB" id="A0A9P7SZL4"/>
<protein>
    <recommendedName>
        <fullName evidence="5">Nitrate assimilation regulatory protein nirA</fullName>
    </recommendedName>
</protein>
<keyword evidence="4" id="KW-1185">Reference proteome</keyword>
<dbReference type="InterPro" id="IPR001138">
    <property type="entry name" value="Zn2Cys6_DnaBD"/>
</dbReference>
<dbReference type="PANTHER" id="PTHR47256:SF1">
    <property type="entry name" value="ZN(II)2CYS6 TRANSCRIPTION FACTOR (EUROFUNG)"/>
    <property type="match status" value="1"/>
</dbReference>
<feature type="compositionally biased region" description="Polar residues" evidence="2">
    <location>
        <begin position="30"/>
        <end position="49"/>
    </location>
</feature>
<dbReference type="Gene3D" id="4.10.240.10">
    <property type="entry name" value="Zn(2)-C6 fungal-type DNA-binding domain"/>
    <property type="match status" value="1"/>
</dbReference>
<feature type="region of interest" description="Disordered" evidence="2">
    <location>
        <begin position="14"/>
        <end position="53"/>
    </location>
</feature>
<dbReference type="GO" id="GO:0000981">
    <property type="term" value="F:DNA-binding transcription factor activity, RNA polymerase II-specific"/>
    <property type="evidence" value="ECO:0007669"/>
    <property type="project" value="InterPro"/>
</dbReference>
<dbReference type="OrthoDB" id="10261408at2759"/>
<comment type="caution">
    <text evidence="3">The sequence shown here is derived from an EMBL/GenBank/DDBJ whole genome shotgun (WGS) entry which is preliminary data.</text>
</comment>
<evidence type="ECO:0000313" key="3">
    <source>
        <dbReference type="EMBL" id="KAG6002674.1"/>
    </source>
</evidence>
<accession>A0A9P7SZL4</accession>
<keyword evidence="1" id="KW-0539">Nucleus</keyword>
<gene>
    <name evidence="3" type="ORF">E4U43_001078</name>
</gene>
<reference evidence="3" key="1">
    <citation type="journal article" date="2020" name="bioRxiv">
        <title>Whole genome comparisons of ergot fungi reveals the divergence and evolution of species within the genus Claviceps are the result of varying mechanisms driving genome evolution and host range expansion.</title>
        <authorList>
            <person name="Wyka S.A."/>
            <person name="Mondo S.J."/>
            <person name="Liu M."/>
            <person name="Dettman J."/>
            <person name="Nalam V."/>
            <person name="Broders K.D."/>
        </authorList>
    </citation>
    <scope>NUCLEOTIDE SEQUENCE</scope>
    <source>
        <strain evidence="3">CCC 602</strain>
    </source>
</reference>
<name>A0A9P7SZL4_9HYPO</name>
<dbReference type="Proteomes" id="UP000748025">
    <property type="component" value="Unassembled WGS sequence"/>
</dbReference>
<proteinExistence type="predicted"/>
<dbReference type="EMBL" id="SRPW01001330">
    <property type="protein sequence ID" value="KAG6002674.1"/>
    <property type="molecule type" value="Genomic_DNA"/>
</dbReference>
<sequence>MSLTSSTSFLRPLAPKLAPRLDQGRHDVDNVTTNASPRGSTARSSSPTPSKAALTICDGSKPKCSICIERRQQCTYQTSRRVEMAELRTMAQEHGRLLELLRTASPDSVVALVKSLRGSASQSSHLNDLRAGLAPAHPPLHMDLNSRYPNAFAVLEPLHTANVDFRLIDVDKSSAITARNAHKRSRTCGPWTTKLGNQGSPCSELPSTVSRLPTAESINYVDPRLHNLDIGQWTSVSISDLFAAQAISFYLRNEHPYLALFDSDLFLEDLTTGKGQFCTELLVSSLLAWSCASYAQFETEAKRLSPIFLDEGKRRWDARRTHAADLCAVPAAVLLAMTCNQHGKDRVGLTYLDASAEIALQLGLFDRTDAKTKHIRFEDKRVASAASYVAWGTFSWHTLHCLYFRRRHGIGKAPSLPIPGDEQGLQMAYYMGNSFTWIAKFWLIVFDYFYDGYTAYVHSTLQEAELVYMTLLEWSRQLPESCRRSEFCAHHVLLMHIWYHTVILDVWRSFLPRNRKGNLQSFSSPDNTPVAAYNASIRQLKRLVYQFRKSYEATNLSILVTPGYLYLVNEVFRNCAAPDAQFYFLLATHGYLAIGPWCRGISGIAKALLSFGDRMGVFDRAEWTMGLIETVRTAIEELDRNETYSSLYPIDLDADHDGIKTGNMEVLANEFGSLAVQRGLPHKKPWRGRVGEQEQEQLEVWKGDQRDLSLTLGEVAGVDGRDWDEGAM</sequence>